<organism evidence="1">
    <name type="scientific">uncultured Caudovirales phage</name>
    <dbReference type="NCBI Taxonomy" id="2100421"/>
    <lineage>
        <taxon>Viruses</taxon>
        <taxon>Duplodnaviria</taxon>
        <taxon>Heunggongvirae</taxon>
        <taxon>Uroviricota</taxon>
        <taxon>Caudoviricetes</taxon>
        <taxon>Peduoviridae</taxon>
        <taxon>Maltschvirus</taxon>
        <taxon>Maltschvirus maltsch</taxon>
    </lineage>
</organism>
<sequence length="116" mass="13582">MTSVDEIEQYIKPFLLRTVEFSLDGRQLKQGKLQLFCVKDFFCVFTLINQDKNNKKIIYELPYPFNIRNTGNSLELDYTIESFCMSNRAIKESVTAIRCQKISKLFNKKLIVNAID</sequence>
<reference evidence="1" key="1">
    <citation type="submission" date="2020-05" db="EMBL/GenBank/DDBJ databases">
        <authorList>
            <person name="Chiriac C."/>
            <person name="Salcher M."/>
            <person name="Ghai R."/>
            <person name="Kavagutti S V."/>
        </authorList>
    </citation>
    <scope>NUCLEOTIDE SEQUENCE</scope>
</reference>
<evidence type="ECO:0000313" key="1">
    <source>
        <dbReference type="EMBL" id="CAB5226446.1"/>
    </source>
</evidence>
<name>A0A6J7XF41_9CAUD</name>
<gene>
    <name evidence="1" type="ORF">UFOVP760_221</name>
</gene>
<protein>
    <submittedName>
        <fullName evidence="1">Uncharacterized protein</fullName>
    </submittedName>
</protein>
<proteinExistence type="predicted"/>
<accession>A0A6J7XF41</accession>
<dbReference type="EMBL" id="LR798360">
    <property type="protein sequence ID" value="CAB5226446.1"/>
    <property type="molecule type" value="Genomic_DNA"/>
</dbReference>